<keyword evidence="2" id="KW-0238">DNA-binding</keyword>
<protein>
    <submittedName>
        <fullName evidence="5">AraC family transcriptional regulator</fullName>
    </submittedName>
</protein>
<sequence length="280" mass="32468">MKIHDRGILPDSNLYFHTHSSQAKNMYFYPLCTGHYFCDETYVVDRQSYDSFLLIYVCRGTGFVEQNGRRLPLDKGAVAFVDCYRPHLYYAKSGWEIYWVHFDGVLARPYFEAATRNGIVLNPQNSYNMEHIIGKIYDRYHGEKKVSEAVMSKYITDLLTELILCANQVVTPEGQSNIIDETLSYISENADKSLTLEHLAKRASLSPFYFTRVFKKETGFTPHEYIIHVRLELAKFLLKTTNARIKEVAFRSGFNNESNFCTCFKKATGTTPLEFRESRE</sequence>
<evidence type="ECO:0000256" key="2">
    <source>
        <dbReference type="ARBA" id="ARBA00023125"/>
    </source>
</evidence>
<dbReference type="PANTHER" id="PTHR43280:SF28">
    <property type="entry name" value="HTH-TYPE TRANSCRIPTIONAL ACTIVATOR RHAS"/>
    <property type="match status" value="1"/>
</dbReference>
<gene>
    <name evidence="5" type="ORF">OUY18_06730</name>
</gene>
<dbReference type="InterPro" id="IPR037923">
    <property type="entry name" value="HTH-like"/>
</dbReference>
<dbReference type="EMBL" id="JAPOHA010000005">
    <property type="protein sequence ID" value="MCY1713946.1"/>
    <property type="molecule type" value="Genomic_DNA"/>
</dbReference>
<dbReference type="Gene3D" id="1.10.10.60">
    <property type="entry name" value="Homeodomain-like"/>
    <property type="match status" value="2"/>
</dbReference>
<feature type="domain" description="HTH araC/xylS-type" evidence="4">
    <location>
        <begin position="180"/>
        <end position="278"/>
    </location>
</feature>
<evidence type="ECO:0000256" key="3">
    <source>
        <dbReference type="ARBA" id="ARBA00023163"/>
    </source>
</evidence>
<dbReference type="Proteomes" id="UP001082703">
    <property type="component" value="Unassembled WGS sequence"/>
</dbReference>
<dbReference type="SMART" id="SM00342">
    <property type="entry name" value="HTH_ARAC"/>
    <property type="match status" value="1"/>
</dbReference>
<accession>A0ABT4BSS7</accession>
<dbReference type="PRINTS" id="PR00032">
    <property type="entry name" value="HTHARAC"/>
</dbReference>
<dbReference type="Pfam" id="PF02311">
    <property type="entry name" value="AraC_binding"/>
    <property type="match status" value="1"/>
</dbReference>
<dbReference type="SUPFAM" id="SSF46689">
    <property type="entry name" value="Homeodomain-like"/>
    <property type="match status" value="2"/>
</dbReference>
<reference evidence="5 6" key="1">
    <citation type="submission" date="2022-11" db="EMBL/GenBank/DDBJ databases">
        <authorList>
            <person name="Caiyu Z."/>
        </authorList>
    </citation>
    <scope>NUCLEOTIDE SEQUENCE [LARGE SCALE GENOMIC DNA]</scope>
    <source>
        <strain evidence="5 6">YR-4</strain>
    </source>
</reference>
<dbReference type="InterPro" id="IPR018062">
    <property type="entry name" value="HTH_AraC-typ_CS"/>
</dbReference>
<evidence type="ECO:0000259" key="4">
    <source>
        <dbReference type="PROSITE" id="PS01124"/>
    </source>
</evidence>
<dbReference type="InterPro" id="IPR003313">
    <property type="entry name" value="AraC-bd"/>
</dbReference>
<dbReference type="Gene3D" id="2.60.120.280">
    <property type="entry name" value="Regulatory protein AraC"/>
    <property type="match status" value="1"/>
</dbReference>
<dbReference type="PANTHER" id="PTHR43280">
    <property type="entry name" value="ARAC-FAMILY TRANSCRIPTIONAL REGULATOR"/>
    <property type="match status" value="1"/>
</dbReference>
<organism evidence="5 6">
    <name type="scientific">Caproiciproducens galactitolivorans</name>
    <dbReference type="NCBI Taxonomy" id="642589"/>
    <lineage>
        <taxon>Bacteria</taxon>
        <taxon>Bacillati</taxon>
        <taxon>Bacillota</taxon>
        <taxon>Clostridia</taxon>
        <taxon>Eubacteriales</taxon>
        <taxon>Acutalibacteraceae</taxon>
        <taxon>Caproiciproducens</taxon>
    </lineage>
</organism>
<keyword evidence="1" id="KW-0805">Transcription regulation</keyword>
<proteinExistence type="predicted"/>
<dbReference type="RefSeq" id="WP_268057990.1">
    <property type="nucleotide sequence ID" value="NZ_JAPOHA010000005.1"/>
</dbReference>
<name>A0ABT4BSS7_9FIRM</name>
<dbReference type="InterPro" id="IPR020449">
    <property type="entry name" value="Tscrpt_reg_AraC-type_HTH"/>
</dbReference>
<keyword evidence="6" id="KW-1185">Reference proteome</keyword>
<evidence type="ECO:0000313" key="6">
    <source>
        <dbReference type="Proteomes" id="UP001082703"/>
    </source>
</evidence>
<dbReference type="SUPFAM" id="SSF51215">
    <property type="entry name" value="Regulatory protein AraC"/>
    <property type="match status" value="1"/>
</dbReference>
<comment type="caution">
    <text evidence="5">The sequence shown here is derived from an EMBL/GenBank/DDBJ whole genome shotgun (WGS) entry which is preliminary data.</text>
</comment>
<dbReference type="InterPro" id="IPR018060">
    <property type="entry name" value="HTH_AraC"/>
</dbReference>
<dbReference type="Pfam" id="PF12833">
    <property type="entry name" value="HTH_18"/>
    <property type="match status" value="1"/>
</dbReference>
<evidence type="ECO:0000256" key="1">
    <source>
        <dbReference type="ARBA" id="ARBA00023015"/>
    </source>
</evidence>
<keyword evidence="3" id="KW-0804">Transcription</keyword>
<evidence type="ECO:0000313" key="5">
    <source>
        <dbReference type="EMBL" id="MCY1713946.1"/>
    </source>
</evidence>
<dbReference type="PROSITE" id="PS00041">
    <property type="entry name" value="HTH_ARAC_FAMILY_1"/>
    <property type="match status" value="1"/>
</dbReference>
<dbReference type="PROSITE" id="PS01124">
    <property type="entry name" value="HTH_ARAC_FAMILY_2"/>
    <property type="match status" value="1"/>
</dbReference>
<dbReference type="InterPro" id="IPR009057">
    <property type="entry name" value="Homeodomain-like_sf"/>
</dbReference>